<dbReference type="PANTHER" id="PTHR46238">
    <property type="entry name" value="REVERSE TRANSCRIPTASE DOMAIN-CONTAINING PROTEIN"/>
    <property type="match status" value="1"/>
</dbReference>
<sequence length="243" mass="27575">MLAAETREDLQEEVQLWKERLQRYGLRLNIEKTEYMECGPRIEDGTICVDGNDLEKIECFKYFGSRIVSTGDILSDALGRAIVAWMKWRTTTGILCGKKMPMYLNRRQPAIPGLTARNPWQSSGSSRLRGLDAPRSGMQKSAKTGRRRSDGNPAKIQTMPIRLKSKVYRTVVRPVALYGTVCWAATKAAKKVLHTMEMRMLRWSMGVTLKDKVPNETVRSTFRVAPIADKMRSPVALVWARVP</sequence>
<protein>
    <recommendedName>
        <fullName evidence="4">Reverse transcriptase domain-containing protein</fullName>
    </recommendedName>
</protein>
<dbReference type="STRING" id="53326.A0A016TSG7"/>
<organism evidence="2 3">
    <name type="scientific">Ancylostoma ceylanicum</name>
    <dbReference type="NCBI Taxonomy" id="53326"/>
    <lineage>
        <taxon>Eukaryota</taxon>
        <taxon>Metazoa</taxon>
        <taxon>Ecdysozoa</taxon>
        <taxon>Nematoda</taxon>
        <taxon>Chromadorea</taxon>
        <taxon>Rhabditida</taxon>
        <taxon>Rhabditina</taxon>
        <taxon>Rhabditomorpha</taxon>
        <taxon>Strongyloidea</taxon>
        <taxon>Ancylostomatidae</taxon>
        <taxon>Ancylostomatinae</taxon>
        <taxon>Ancylostoma</taxon>
    </lineage>
</organism>
<dbReference type="Proteomes" id="UP000024635">
    <property type="component" value="Unassembled WGS sequence"/>
</dbReference>
<evidence type="ECO:0000313" key="2">
    <source>
        <dbReference type="EMBL" id="EYC05353.1"/>
    </source>
</evidence>
<gene>
    <name evidence="2" type="primary">Acey_s0082.g1535</name>
    <name evidence="2" type="ORF">Y032_0082g1535</name>
</gene>
<accession>A0A016TSG7</accession>
<feature type="region of interest" description="Disordered" evidence="1">
    <location>
        <begin position="114"/>
        <end position="155"/>
    </location>
</feature>
<evidence type="ECO:0000313" key="3">
    <source>
        <dbReference type="Proteomes" id="UP000024635"/>
    </source>
</evidence>
<proteinExistence type="predicted"/>
<reference evidence="3" key="1">
    <citation type="journal article" date="2015" name="Nat. Genet.">
        <title>The genome and transcriptome of the zoonotic hookworm Ancylostoma ceylanicum identify infection-specific gene families.</title>
        <authorList>
            <person name="Schwarz E.M."/>
            <person name="Hu Y."/>
            <person name="Antoshechkin I."/>
            <person name="Miller M.M."/>
            <person name="Sternberg P.W."/>
            <person name="Aroian R.V."/>
        </authorList>
    </citation>
    <scope>NUCLEOTIDE SEQUENCE</scope>
    <source>
        <strain evidence="3">HY135</strain>
    </source>
</reference>
<evidence type="ECO:0008006" key="4">
    <source>
        <dbReference type="Google" id="ProtNLM"/>
    </source>
</evidence>
<dbReference type="EMBL" id="JARK01001418">
    <property type="protein sequence ID" value="EYC05353.1"/>
    <property type="molecule type" value="Genomic_DNA"/>
</dbReference>
<dbReference type="PANTHER" id="PTHR46238:SF8">
    <property type="entry name" value="ENDONUCLEASE_EXONUCLEASE_PHOSPHATASE DOMAIN-CONTAINING PROTEIN"/>
    <property type="match status" value="1"/>
</dbReference>
<comment type="caution">
    <text evidence="2">The sequence shown here is derived from an EMBL/GenBank/DDBJ whole genome shotgun (WGS) entry which is preliminary data.</text>
</comment>
<dbReference type="OrthoDB" id="5849210at2759"/>
<name>A0A016TSG7_9BILA</name>
<dbReference type="AlphaFoldDB" id="A0A016TSG7"/>
<evidence type="ECO:0000256" key="1">
    <source>
        <dbReference type="SAM" id="MobiDB-lite"/>
    </source>
</evidence>
<keyword evidence="3" id="KW-1185">Reference proteome</keyword>